<dbReference type="Gene3D" id="3.40.50.300">
    <property type="entry name" value="P-loop containing nucleotide triphosphate hydrolases"/>
    <property type="match status" value="1"/>
</dbReference>
<dbReference type="Pfam" id="PF00005">
    <property type="entry name" value="ABC_tran"/>
    <property type="match status" value="1"/>
</dbReference>
<dbReference type="EMBL" id="BSRZ01000015">
    <property type="protein sequence ID" value="GLW66571.1"/>
    <property type="molecule type" value="Genomic_DNA"/>
</dbReference>
<dbReference type="GO" id="GO:0005886">
    <property type="term" value="C:plasma membrane"/>
    <property type="evidence" value="ECO:0007669"/>
    <property type="project" value="UniProtKB-SubCell"/>
</dbReference>
<keyword evidence="8" id="KW-0067">ATP-binding</keyword>
<reference evidence="8" key="1">
    <citation type="submission" date="2023-02" db="EMBL/GenBank/DDBJ databases">
        <title>Actinomadura rubrobrunea NBRC 14622.</title>
        <authorList>
            <person name="Ichikawa N."/>
            <person name="Sato H."/>
            <person name="Tonouchi N."/>
        </authorList>
    </citation>
    <scope>NUCLEOTIDE SEQUENCE</scope>
    <source>
        <strain evidence="8">NBRC 14622</strain>
    </source>
</reference>
<dbReference type="InterPro" id="IPR003439">
    <property type="entry name" value="ABC_transporter-like_ATP-bd"/>
</dbReference>
<dbReference type="PROSITE" id="PS50893">
    <property type="entry name" value="ABC_TRANSPORTER_2"/>
    <property type="match status" value="1"/>
</dbReference>
<feature type="transmembrane region" description="Helical" evidence="5">
    <location>
        <begin position="243"/>
        <end position="265"/>
    </location>
</feature>
<evidence type="ECO:0000256" key="3">
    <source>
        <dbReference type="ARBA" id="ARBA00022989"/>
    </source>
</evidence>
<evidence type="ECO:0000313" key="8">
    <source>
        <dbReference type="EMBL" id="GLW66571.1"/>
    </source>
</evidence>
<dbReference type="Pfam" id="PF00664">
    <property type="entry name" value="ABC_membrane"/>
    <property type="match status" value="1"/>
</dbReference>
<dbReference type="SUPFAM" id="SSF52540">
    <property type="entry name" value="P-loop containing nucleoside triphosphate hydrolases"/>
    <property type="match status" value="1"/>
</dbReference>
<dbReference type="PANTHER" id="PTHR43394:SF1">
    <property type="entry name" value="ATP-BINDING CASSETTE SUB-FAMILY B MEMBER 10, MITOCHONDRIAL"/>
    <property type="match status" value="1"/>
</dbReference>
<evidence type="ECO:0000313" key="9">
    <source>
        <dbReference type="Proteomes" id="UP001165124"/>
    </source>
</evidence>
<protein>
    <submittedName>
        <fullName evidence="8">Multidrug ABC transporter ATP-binding protein</fullName>
    </submittedName>
</protein>
<dbReference type="InterPro" id="IPR017871">
    <property type="entry name" value="ABC_transporter-like_CS"/>
</dbReference>
<feature type="transmembrane region" description="Helical" evidence="5">
    <location>
        <begin position="128"/>
        <end position="151"/>
    </location>
</feature>
<dbReference type="PROSITE" id="PS50929">
    <property type="entry name" value="ABC_TM1F"/>
    <property type="match status" value="1"/>
</dbReference>
<evidence type="ECO:0000256" key="5">
    <source>
        <dbReference type="SAM" id="Phobius"/>
    </source>
</evidence>
<keyword evidence="2 5" id="KW-0812">Transmembrane</keyword>
<dbReference type="Proteomes" id="UP001165124">
    <property type="component" value="Unassembled WGS sequence"/>
</dbReference>
<evidence type="ECO:0000256" key="1">
    <source>
        <dbReference type="ARBA" id="ARBA00004651"/>
    </source>
</evidence>
<keyword evidence="8" id="KW-0547">Nucleotide-binding</keyword>
<feature type="domain" description="ABC transmembrane type-1" evidence="7">
    <location>
        <begin position="19"/>
        <end position="300"/>
    </location>
</feature>
<dbReference type="GO" id="GO:0016887">
    <property type="term" value="F:ATP hydrolysis activity"/>
    <property type="evidence" value="ECO:0007669"/>
    <property type="project" value="InterPro"/>
</dbReference>
<dbReference type="PROSITE" id="PS00211">
    <property type="entry name" value="ABC_TRANSPORTER_1"/>
    <property type="match status" value="1"/>
</dbReference>
<dbReference type="GO" id="GO:0015421">
    <property type="term" value="F:ABC-type oligopeptide transporter activity"/>
    <property type="evidence" value="ECO:0007669"/>
    <property type="project" value="TreeGrafter"/>
</dbReference>
<dbReference type="InterPro" id="IPR039421">
    <property type="entry name" value="Type_1_exporter"/>
</dbReference>
<evidence type="ECO:0000256" key="2">
    <source>
        <dbReference type="ARBA" id="ARBA00022692"/>
    </source>
</evidence>
<dbReference type="AlphaFoldDB" id="A0A9W6UWD0"/>
<evidence type="ECO:0000256" key="4">
    <source>
        <dbReference type="ARBA" id="ARBA00023136"/>
    </source>
</evidence>
<keyword evidence="9" id="KW-1185">Reference proteome</keyword>
<feature type="transmembrane region" description="Helical" evidence="5">
    <location>
        <begin position="157"/>
        <end position="175"/>
    </location>
</feature>
<dbReference type="Gene3D" id="1.20.1560.10">
    <property type="entry name" value="ABC transporter type 1, transmembrane domain"/>
    <property type="match status" value="1"/>
</dbReference>
<dbReference type="CDD" id="cd07346">
    <property type="entry name" value="ABC_6TM_exporters"/>
    <property type="match status" value="1"/>
</dbReference>
<name>A0A9W6UWD0_9ACTN</name>
<dbReference type="PANTHER" id="PTHR43394">
    <property type="entry name" value="ATP-DEPENDENT PERMEASE MDL1, MITOCHONDRIAL"/>
    <property type="match status" value="1"/>
</dbReference>
<dbReference type="RefSeq" id="WP_067909218.1">
    <property type="nucleotide sequence ID" value="NZ_BSRZ01000015.1"/>
</dbReference>
<evidence type="ECO:0000259" key="7">
    <source>
        <dbReference type="PROSITE" id="PS50929"/>
    </source>
</evidence>
<feature type="transmembrane region" description="Helical" evidence="5">
    <location>
        <begin position="55"/>
        <end position="73"/>
    </location>
</feature>
<dbReference type="GO" id="GO:0005524">
    <property type="term" value="F:ATP binding"/>
    <property type="evidence" value="ECO:0007669"/>
    <property type="project" value="UniProtKB-KW"/>
</dbReference>
<dbReference type="InterPro" id="IPR036640">
    <property type="entry name" value="ABC1_TM_sf"/>
</dbReference>
<dbReference type="SUPFAM" id="SSF90123">
    <property type="entry name" value="ABC transporter transmembrane region"/>
    <property type="match status" value="1"/>
</dbReference>
<dbReference type="InterPro" id="IPR011527">
    <property type="entry name" value="ABC1_TM_dom"/>
</dbReference>
<accession>A0A9W6UWD0</accession>
<dbReference type="InterPro" id="IPR027417">
    <property type="entry name" value="P-loop_NTPase"/>
</dbReference>
<organism evidence="8 9">
    <name type="scientific">Actinomadura rubrobrunea</name>
    <dbReference type="NCBI Taxonomy" id="115335"/>
    <lineage>
        <taxon>Bacteria</taxon>
        <taxon>Bacillati</taxon>
        <taxon>Actinomycetota</taxon>
        <taxon>Actinomycetes</taxon>
        <taxon>Streptosporangiales</taxon>
        <taxon>Thermomonosporaceae</taxon>
        <taxon>Actinomadura</taxon>
    </lineage>
</organism>
<sequence>MRGGEVLRSALVGQWRCAAVGAVLATGHQAGEALVPVLIGVVIDEAITPGDGRALLVWIAVLAAAFAGLSYSYRFSFRLAERASEQAAHELRLRITRRTLDPRGGAEAGRLPGELVNIATGDAKRVGAVHVAVTAGIAALAGLVFGGVALLRVSVPLGLLVLLGVPPLLGLAHLLGKPLERRSAAEQERAAHASGVAADLIAGLRVLKGIRAERAAVDRYRRTSRESLAATVRAARAQAWHDGGMLTLTGVFIAVVALVGGRLAVSGDITVGQLVTAVGLAQFLLTPLSILSWANGELAQGRASAARIASVLGAPPAVERGDGVLPEPVRGAVRLRGVSCGDGVLRGLDLDVAPGEMVGVVTTDPRAATWLLRLLGRSADPDSGAVEVDGVPLATLDPAEVRRAVVVAEHDADLFEGSLLENVAAAAGDGGGVRGAMVAAAADEVAANLPQGAATLLAERGRSLSGGQRQRVALARALAADAPVLVLHDPTTAVDAVTEERIAQGLREVRRGRTTIVVATSPALLAAADRVVVLDGGAVVAEGSHADLIHEHPAYRAAVLY</sequence>
<feature type="transmembrane region" description="Helical" evidence="5">
    <location>
        <begin position="271"/>
        <end position="294"/>
    </location>
</feature>
<keyword evidence="3 5" id="KW-1133">Transmembrane helix</keyword>
<comment type="subcellular location">
    <subcellularLocation>
        <location evidence="1">Cell membrane</location>
        <topology evidence="1">Multi-pass membrane protein</topology>
    </subcellularLocation>
</comment>
<evidence type="ECO:0000259" key="6">
    <source>
        <dbReference type="PROSITE" id="PS50893"/>
    </source>
</evidence>
<keyword evidence="4 5" id="KW-0472">Membrane</keyword>
<proteinExistence type="predicted"/>
<feature type="domain" description="ABC transporter" evidence="6">
    <location>
        <begin position="329"/>
        <end position="561"/>
    </location>
</feature>
<comment type="caution">
    <text evidence="8">The sequence shown here is derived from an EMBL/GenBank/DDBJ whole genome shotgun (WGS) entry which is preliminary data.</text>
</comment>
<gene>
    <name evidence="8" type="ORF">Arub01_48150</name>
</gene>